<evidence type="ECO:0000259" key="10">
    <source>
        <dbReference type="PROSITE" id="PS51747"/>
    </source>
</evidence>
<dbReference type="PANTHER" id="PTHR11644">
    <property type="entry name" value="CYTIDINE DEAMINASE"/>
    <property type="match status" value="1"/>
</dbReference>
<comment type="catalytic activity">
    <reaction evidence="6">
        <text>2'-deoxycytidine + H2O + H(+) = 2'-deoxyuridine + NH4(+)</text>
        <dbReference type="Rhea" id="RHEA:13433"/>
        <dbReference type="ChEBI" id="CHEBI:15377"/>
        <dbReference type="ChEBI" id="CHEBI:15378"/>
        <dbReference type="ChEBI" id="CHEBI:15698"/>
        <dbReference type="ChEBI" id="CHEBI:16450"/>
        <dbReference type="ChEBI" id="CHEBI:28938"/>
        <dbReference type="EC" id="3.5.4.5"/>
    </reaction>
</comment>
<feature type="domain" description="CMP/dCMP-type deaminase" evidence="10">
    <location>
        <begin position="48"/>
        <end position="168"/>
    </location>
</feature>
<dbReference type="NCBIfam" id="TIGR01355">
    <property type="entry name" value="cyt_deam_dimer"/>
    <property type="match status" value="1"/>
</dbReference>
<keyword evidence="12" id="KW-1185">Reference proteome</keyword>
<keyword evidence="3 6" id="KW-0479">Metal-binding</keyword>
<dbReference type="Pfam" id="PF00383">
    <property type="entry name" value="dCMP_cyt_deam_1"/>
    <property type="match status" value="1"/>
</dbReference>
<keyword evidence="4 6" id="KW-0378">Hydrolase</keyword>
<evidence type="ECO:0000256" key="6">
    <source>
        <dbReference type="HAMAP-Rule" id="MF_01558"/>
    </source>
</evidence>
<proteinExistence type="inferred from homology"/>
<dbReference type="InterPro" id="IPR002125">
    <property type="entry name" value="CMP_dCMP_dom"/>
</dbReference>
<dbReference type="PANTHER" id="PTHR11644:SF2">
    <property type="entry name" value="CYTIDINE DEAMINASE"/>
    <property type="match status" value="1"/>
</dbReference>
<dbReference type="InterPro" id="IPR016192">
    <property type="entry name" value="APOBEC/CMP_deaminase_Zn-bd"/>
</dbReference>
<dbReference type="InterPro" id="IPR020797">
    <property type="entry name" value="Cytidine_deaminase_bacteria"/>
</dbReference>
<dbReference type="InterPro" id="IPR016193">
    <property type="entry name" value="Cytidine_deaminase-like"/>
</dbReference>
<evidence type="ECO:0000313" key="12">
    <source>
        <dbReference type="Proteomes" id="UP000221980"/>
    </source>
</evidence>
<comment type="function">
    <text evidence="6">This enzyme scavenges exogenous and endogenous cytidine and 2'-deoxycytidine for UMP synthesis.</text>
</comment>
<evidence type="ECO:0000256" key="3">
    <source>
        <dbReference type="ARBA" id="ARBA00022723"/>
    </source>
</evidence>
<evidence type="ECO:0000256" key="7">
    <source>
        <dbReference type="PIRSR" id="PIRSR006334-1"/>
    </source>
</evidence>
<dbReference type="Gene3D" id="3.40.140.10">
    <property type="entry name" value="Cytidine Deaminase, domain 2"/>
    <property type="match status" value="2"/>
</dbReference>
<evidence type="ECO:0000256" key="5">
    <source>
        <dbReference type="ARBA" id="ARBA00022833"/>
    </source>
</evidence>
<dbReference type="RefSeq" id="WP_099114387.1">
    <property type="nucleotide sequence ID" value="NZ_CAWNQI010000002.1"/>
</dbReference>
<dbReference type="EC" id="3.5.4.5" evidence="6"/>
<evidence type="ECO:0000256" key="2">
    <source>
        <dbReference type="ARBA" id="ARBA00011738"/>
    </source>
</evidence>
<dbReference type="GO" id="GO:0004126">
    <property type="term" value="F:cytidine deaminase activity"/>
    <property type="evidence" value="ECO:0007669"/>
    <property type="project" value="UniProtKB-UniRule"/>
</dbReference>
<feature type="binding site" evidence="6 9">
    <location>
        <position position="102"/>
    </location>
    <ligand>
        <name>Zn(2+)</name>
        <dbReference type="ChEBI" id="CHEBI:29105"/>
        <note>catalytic</note>
    </ligand>
</feature>
<dbReference type="GO" id="GO:0008270">
    <property type="term" value="F:zinc ion binding"/>
    <property type="evidence" value="ECO:0007669"/>
    <property type="project" value="UniProtKB-UniRule"/>
</dbReference>
<dbReference type="InterPro" id="IPR006263">
    <property type="entry name" value="Cyt_deam_dimer"/>
</dbReference>
<dbReference type="Proteomes" id="UP000221980">
    <property type="component" value="Unassembled WGS sequence"/>
</dbReference>
<evidence type="ECO:0000256" key="8">
    <source>
        <dbReference type="PIRSR" id="PIRSR006334-2"/>
    </source>
</evidence>
<dbReference type="AlphaFoldDB" id="A0A2D0JQ88"/>
<dbReference type="NCBIfam" id="NF006537">
    <property type="entry name" value="PRK09027.1"/>
    <property type="match status" value="1"/>
</dbReference>
<reference evidence="11 12" key="1">
    <citation type="journal article" date="2017" name="Nat. Microbiol.">
        <title>Natural product diversity associated with the nematode symbionts Photorhabdus and Xenorhabdus.</title>
        <authorList>
            <person name="Tobias N.J."/>
            <person name="Wolff H."/>
            <person name="Djahanschiri B."/>
            <person name="Grundmann F."/>
            <person name="Kronenwerth M."/>
            <person name="Shi Y.M."/>
            <person name="Simonyi S."/>
            <person name="Grun P."/>
            <person name="Shapiro-Ilan D."/>
            <person name="Pidot S.J."/>
            <person name="Stinear T.P."/>
            <person name="Ebersberger I."/>
            <person name="Bode H.B."/>
        </authorList>
    </citation>
    <scope>NUCLEOTIDE SEQUENCE [LARGE SCALE GENOMIC DNA]</scope>
    <source>
        <strain evidence="11 12">DSM 17902</strain>
    </source>
</reference>
<dbReference type="GO" id="GO:0042803">
    <property type="term" value="F:protein homodimerization activity"/>
    <property type="evidence" value="ECO:0007669"/>
    <property type="project" value="UniProtKB-ARBA"/>
</dbReference>
<sequence length="300" mass="32670">MQARFHAIWSEITPKLQEALLPYIGNDDFPAMLTAKQVESVKQISGFDDHALALALLPLAAACAITPISHFYVGAIVRGESGNLYFGANMEFAGVPLQQTVHAEQSAITHAWLCGEKKLASITINYSPCGHCRQFMNELNSGTQLEVYLPNRPRLTLADYLPEAFGPGDLTDTPLLLDTVNHGHQFNTIDTINTNDELVQAALDAANHSHAPYSQSHSGIALQDEQGRIYTGRYAENAAFNPSLPPLQAALILMNMSGGNCQSIKRAVLVEGENSHLSQWNATQSTLTALGCTKVERHTF</sequence>
<feature type="active site" description="Proton donor" evidence="6 7">
    <location>
        <position position="104"/>
    </location>
</feature>
<evidence type="ECO:0000256" key="1">
    <source>
        <dbReference type="ARBA" id="ARBA00006576"/>
    </source>
</evidence>
<keyword evidence="5 6" id="KW-0862">Zinc</keyword>
<dbReference type="GO" id="GO:0005829">
    <property type="term" value="C:cytosol"/>
    <property type="evidence" value="ECO:0007669"/>
    <property type="project" value="TreeGrafter"/>
</dbReference>
<dbReference type="InterPro" id="IPR050202">
    <property type="entry name" value="Cyt/Deoxycyt_deaminase"/>
</dbReference>
<comment type="catalytic activity">
    <reaction evidence="6">
        <text>cytidine + H2O + H(+) = uridine + NH4(+)</text>
        <dbReference type="Rhea" id="RHEA:16069"/>
        <dbReference type="ChEBI" id="CHEBI:15377"/>
        <dbReference type="ChEBI" id="CHEBI:15378"/>
        <dbReference type="ChEBI" id="CHEBI:16704"/>
        <dbReference type="ChEBI" id="CHEBI:17562"/>
        <dbReference type="ChEBI" id="CHEBI:28938"/>
        <dbReference type="EC" id="3.5.4.5"/>
    </reaction>
</comment>
<evidence type="ECO:0000256" key="9">
    <source>
        <dbReference type="PIRSR" id="PIRSR006334-3"/>
    </source>
</evidence>
<comment type="cofactor">
    <cofactor evidence="6 9">
        <name>Zn(2+)</name>
        <dbReference type="ChEBI" id="CHEBI:29105"/>
    </cofactor>
    <text evidence="6 9">Binds 1 zinc ion.</text>
</comment>
<name>A0A2D0JQ88_9GAMM</name>
<dbReference type="PROSITE" id="PS00903">
    <property type="entry name" value="CYT_DCMP_DEAMINASES_1"/>
    <property type="match status" value="1"/>
</dbReference>
<feature type="binding site" evidence="6 9">
    <location>
        <position position="129"/>
    </location>
    <ligand>
        <name>Zn(2+)</name>
        <dbReference type="ChEBI" id="CHEBI:29105"/>
        <note>catalytic</note>
    </ligand>
</feature>
<protein>
    <recommendedName>
        <fullName evidence="6">Cytidine deaminase</fullName>
        <ecNumber evidence="6">3.5.4.5</ecNumber>
    </recommendedName>
    <alternativeName>
        <fullName evidence="6">Cytidine aminohydrolase</fullName>
        <shortName evidence="6">CDA</shortName>
    </alternativeName>
</protein>
<comment type="caution">
    <text evidence="11">The sequence shown here is derived from an EMBL/GenBank/DDBJ whole genome shotgun (WGS) entry which is preliminary data.</text>
</comment>
<dbReference type="EMBL" id="NITZ01000010">
    <property type="protein sequence ID" value="PHM48501.1"/>
    <property type="molecule type" value="Genomic_DNA"/>
</dbReference>
<dbReference type="PIRSF" id="PIRSF006334">
    <property type="entry name" value="Cdd_plus_pseudo"/>
    <property type="match status" value="1"/>
</dbReference>
<dbReference type="CDD" id="cd01283">
    <property type="entry name" value="cytidine_deaminase"/>
    <property type="match status" value="2"/>
</dbReference>
<dbReference type="FunFam" id="3.40.140.10:FF:000007">
    <property type="entry name" value="Cytidine deaminase"/>
    <property type="match status" value="1"/>
</dbReference>
<dbReference type="FunFam" id="3.40.140.10:FF:000006">
    <property type="entry name" value="Cytidine deaminase"/>
    <property type="match status" value="1"/>
</dbReference>
<dbReference type="Pfam" id="PF08211">
    <property type="entry name" value="dCMP_cyt_deam_2"/>
    <property type="match status" value="1"/>
</dbReference>
<dbReference type="InterPro" id="IPR013171">
    <property type="entry name" value="Cyd/dCyd_deaminase_Zn-bd"/>
</dbReference>
<evidence type="ECO:0000256" key="4">
    <source>
        <dbReference type="ARBA" id="ARBA00022801"/>
    </source>
</evidence>
<comment type="similarity">
    <text evidence="1 6">Belongs to the cytidine and deoxycytidylate deaminase family.</text>
</comment>
<dbReference type="OrthoDB" id="9795347at2"/>
<evidence type="ECO:0000313" key="11">
    <source>
        <dbReference type="EMBL" id="PHM48501.1"/>
    </source>
</evidence>
<dbReference type="PROSITE" id="PS51747">
    <property type="entry name" value="CYT_DCMP_DEAMINASES_2"/>
    <property type="match status" value="2"/>
</dbReference>
<accession>A0A2D0JQ88</accession>
<organism evidence="11 12">
    <name type="scientific">Xenorhabdus miraniensis</name>
    <dbReference type="NCBI Taxonomy" id="351674"/>
    <lineage>
        <taxon>Bacteria</taxon>
        <taxon>Pseudomonadati</taxon>
        <taxon>Pseudomonadota</taxon>
        <taxon>Gammaproteobacteria</taxon>
        <taxon>Enterobacterales</taxon>
        <taxon>Morganellaceae</taxon>
        <taxon>Xenorhabdus</taxon>
    </lineage>
</organism>
<gene>
    <name evidence="6" type="primary">cdd</name>
    <name evidence="11" type="ORF">Xmir_02304</name>
</gene>
<dbReference type="GO" id="GO:0046135">
    <property type="term" value="P:pyrimidine nucleoside catabolic process"/>
    <property type="evidence" value="ECO:0007669"/>
    <property type="project" value="UniProtKB-ARBA"/>
</dbReference>
<comment type="subunit">
    <text evidence="2 6">Homodimer.</text>
</comment>
<dbReference type="SUPFAM" id="SSF53927">
    <property type="entry name" value="Cytidine deaminase-like"/>
    <property type="match status" value="2"/>
</dbReference>
<feature type="domain" description="CMP/dCMP-type deaminase" evidence="10">
    <location>
        <begin position="193"/>
        <end position="300"/>
    </location>
</feature>
<feature type="binding site" evidence="6 9">
    <location>
        <position position="132"/>
    </location>
    <ligand>
        <name>Zn(2+)</name>
        <dbReference type="ChEBI" id="CHEBI:29105"/>
        <note>catalytic</note>
    </ligand>
</feature>
<feature type="binding site" evidence="6 8">
    <location>
        <begin position="89"/>
        <end position="91"/>
    </location>
    <ligand>
        <name>substrate</name>
    </ligand>
</feature>
<dbReference type="HAMAP" id="MF_01558">
    <property type="entry name" value="Cyt_deam"/>
    <property type="match status" value="1"/>
</dbReference>